<dbReference type="RefSeq" id="WP_406769065.1">
    <property type="nucleotide sequence ID" value="NZ_JBJHZZ010000002.1"/>
</dbReference>
<accession>A0ABW8T294</accession>
<comment type="caution">
    <text evidence="7">The sequence shown here is derived from an EMBL/GenBank/DDBJ whole genome shotgun (WGS) entry which is preliminary data.</text>
</comment>
<dbReference type="EMBL" id="JBJHZZ010000002">
    <property type="protein sequence ID" value="MFL0246603.1"/>
    <property type="molecule type" value="Genomic_DNA"/>
</dbReference>
<feature type="transmembrane region" description="Helical" evidence="6">
    <location>
        <begin position="220"/>
        <end position="242"/>
    </location>
</feature>
<evidence type="ECO:0000256" key="5">
    <source>
        <dbReference type="ARBA" id="ARBA00023136"/>
    </source>
</evidence>
<sequence length="336" mass="35856">MLSGVLIVTIIVVILALCFDFINGFHDTANAIATSVSTRVLTPREAILMSAVLNFVGAFLSSEVAKTIGSGIVHPDKVIPEVVIAALIGAIIWNLITWYFGIPSSSSHALIGGLIGSAVVYNSMSFSVINWFDLWDKVVLWLILSPIIGFIAGYIIMIALQWILRKTRPATVTKIFSKAQIFSAAAMALNHGMNDAQKSMGIITMSLVSAGFLTKFDIPIWVKIGCALAMALGTSIGGWKIIKTMGQNMAKLAPVNGFAAETGAAAVIFTASLMKAPVSTTHIISTSIMGVGASKRLSSVKWTVAKNIVWAWIITIPITAILSGITIFLLKSIFKI</sequence>
<feature type="transmembrane region" description="Helical" evidence="6">
    <location>
        <begin position="82"/>
        <end position="102"/>
    </location>
</feature>
<keyword evidence="2" id="KW-0813">Transport</keyword>
<comment type="subcellular location">
    <subcellularLocation>
        <location evidence="1">Membrane</location>
        <topology evidence="1">Multi-pass membrane protein</topology>
    </subcellularLocation>
</comment>
<organism evidence="7 8">
    <name type="scientific">Candidatus Clostridium stratigraminis</name>
    <dbReference type="NCBI Taxonomy" id="3381661"/>
    <lineage>
        <taxon>Bacteria</taxon>
        <taxon>Bacillati</taxon>
        <taxon>Bacillota</taxon>
        <taxon>Clostridia</taxon>
        <taxon>Eubacteriales</taxon>
        <taxon>Clostridiaceae</taxon>
        <taxon>Clostridium</taxon>
    </lineage>
</organism>
<name>A0ABW8T294_9CLOT</name>
<evidence type="ECO:0000256" key="4">
    <source>
        <dbReference type="ARBA" id="ARBA00022989"/>
    </source>
</evidence>
<evidence type="ECO:0000256" key="2">
    <source>
        <dbReference type="ARBA" id="ARBA00022448"/>
    </source>
</evidence>
<evidence type="ECO:0000256" key="3">
    <source>
        <dbReference type="ARBA" id="ARBA00022692"/>
    </source>
</evidence>
<feature type="transmembrane region" description="Helical" evidence="6">
    <location>
        <begin position="109"/>
        <end position="132"/>
    </location>
</feature>
<reference evidence="7 8" key="1">
    <citation type="submission" date="2024-11" db="EMBL/GenBank/DDBJ databases">
        <authorList>
            <person name="Heng Y.C."/>
            <person name="Lim A.C.H."/>
            <person name="Lee J.K.Y."/>
            <person name="Kittelmann S."/>
        </authorList>
    </citation>
    <scope>NUCLEOTIDE SEQUENCE [LARGE SCALE GENOMIC DNA]</scope>
    <source>
        <strain evidence="7 8">WILCCON 0185</strain>
    </source>
</reference>
<protein>
    <submittedName>
        <fullName evidence="7">Anion permease</fullName>
    </submittedName>
</protein>
<proteinExistence type="predicted"/>
<feature type="transmembrane region" description="Helical" evidence="6">
    <location>
        <begin position="254"/>
        <end position="274"/>
    </location>
</feature>
<evidence type="ECO:0000256" key="6">
    <source>
        <dbReference type="SAM" id="Phobius"/>
    </source>
</evidence>
<feature type="transmembrane region" description="Helical" evidence="6">
    <location>
        <begin position="309"/>
        <end position="330"/>
    </location>
</feature>
<dbReference type="Proteomes" id="UP001623591">
    <property type="component" value="Unassembled WGS sequence"/>
</dbReference>
<keyword evidence="4 6" id="KW-1133">Transmembrane helix</keyword>
<evidence type="ECO:0000256" key="1">
    <source>
        <dbReference type="ARBA" id="ARBA00004141"/>
    </source>
</evidence>
<feature type="transmembrane region" description="Helical" evidence="6">
    <location>
        <begin position="138"/>
        <end position="164"/>
    </location>
</feature>
<dbReference type="PANTHER" id="PTHR11101">
    <property type="entry name" value="PHOSPHATE TRANSPORTER"/>
    <property type="match status" value="1"/>
</dbReference>
<feature type="transmembrane region" description="Helical" evidence="6">
    <location>
        <begin position="6"/>
        <end position="25"/>
    </location>
</feature>
<evidence type="ECO:0000313" key="8">
    <source>
        <dbReference type="Proteomes" id="UP001623591"/>
    </source>
</evidence>
<dbReference type="PANTHER" id="PTHR11101:SF80">
    <property type="entry name" value="PHOSPHATE TRANSPORTER"/>
    <property type="match status" value="1"/>
</dbReference>
<keyword evidence="8" id="KW-1185">Reference proteome</keyword>
<dbReference type="Pfam" id="PF01384">
    <property type="entry name" value="PHO4"/>
    <property type="match status" value="1"/>
</dbReference>
<gene>
    <name evidence="7" type="ORF">ACJDUG_06450</name>
</gene>
<keyword evidence="5 6" id="KW-0472">Membrane</keyword>
<evidence type="ECO:0000313" key="7">
    <source>
        <dbReference type="EMBL" id="MFL0246603.1"/>
    </source>
</evidence>
<feature type="transmembrane region" description="Helical" evidence="6">
    <location>
        <begin position="46"/>
        <end position="62"/>
    </location>
</feature>
<dbReference type="InterPro" id="IPR001204">
    <property type="entry name" value="Phos_transporter"/>
</dbReference>
<keyword evidence="3 6" id="KW-0812">Transmembrane</keyword>